<evidence type="ECO:0000256" key="6">
    <source>
        <dbReference type="ARBA" id="ARBA00022605"/>
    </source>
</evidence>
<evidence type="ECO:0000256" key="7">
    <source>
        <dbReference type="ARBA" id="ARBA00023102"/>
    </source>
</evidence>
<gene>
    <name evidence="9" type="primary">hisA</name>
    <name evidence="11" type="ORF">BBIA_1273</name>
</gene>
<dbReference type="CDD" id="cd04732">
    <property type="entry name" value="HisA"/>
    <property type="match status" value="1"/>
</dbReference>
<evidence type="ECO:0000256" key="10">
    <source>
        <dbReference type="RuleBase" id="RU003657"/>
    </source>
</evidence>
<evidence type="ECO:0000256" key="9">
    <source>
        <dbReference type="HAMAP-Rule" id="MF_01014"/>
    </source>
</evidence>
<dbReference type="InterPro" id="IPR006062">
    <property type="entry name" value="His_biosynth"/>
</dbReference>
<dbReference type="OrthoDB" id="9807749at2"/>
<comment type="catalytic activity">
    <reaction evidence="1 9">
        <text>1-(5-phospho-beta-D-ribosyl)-5-[(5-phospho-beta-D-ribosylamino)methylideneamino]imidazole-4-carboxamide = 5-[(5-phospho-1-deoxy-D-ribulos-1-ylimino)methylamino]-1-(5-phospho-beta-D-ribosyl)imidazole-4-carboxamide</text>
        <dbReference type="Rhea" id="RHEA:15469"/>
        <dbReference type="ChEBI" id="CHEBI:58435"/>
        <dbReference type="ChEBI" id="CHEBI:58525"/>
        <dbReference type="EC" id="5.3.1.16"/>
    </reaction>
</comment>
<dbReference type="GO" id="GO:0005737">
    <property type="term" value="C:cytoplasm"/>
    <property type="evidence" value="ECO:0007669"/>
    <property type="project" value="UniProtKB-SubCell"/>
</dbReference>
<comment type="pathway">
    <text evidence="3 9">Amino-acid biosynthesis; L-histidine biosynthesis; L-histidine from 5-phospho-alpha-D-ribose 1-diphosphate: step 4/9.</text>
</comment>
<dbReference type="InterPro" id="IPR044524">
    <property type="entry name" value="Isoase_HisA-like"/>
</dbReference>
<evidence type="ECO:0000256" key="8">
    <source>
        <dbReference type="ARBA" id="ARBA00023235"/>
    </source>
</evidence>
<dbReference type="RefSeq" id="WP_033495117.1">
    <property type="nucleotide sequence ID" value="NZ_JDUU01000023.1"/>
</dbReference>
<dbReference type="UniPathway" id="UPA00031">
    <property type="reaction ID" value="UER00009"/>
</dbReference>
<evidence type="ECO:0000256" key="4">
    <source>
        <dbReference type="ARBA" id="ARBA00009667"/>
    </source>
</evidence>
<dbReference type="Proteomes" id="UP000029108">
    <property type="component" value="Unassembled WGS sequence"/>
</dbReference>
<dbReference type="GO" id="GO:0000105">
    <property type="term" value="P:L-histidine biosynthetic process"/>
    <property type="evidence" value="ECO:0007669"/>
    <property type="project" value="UniProtKB-UniRule"/>
</dbReference>
<dbReference type="Pfam" id="PF00977">
    <property type="entry name" value="His_biosynth"/>
    <property type="match status" value="1"/>
</dbReference>
<dbReference type="HAMAP" id="MF_01014">
    <property type="entry name" value="HisA"/>
    <property type="match status" value="1"/>
</dbReference>
<keyword evidence="7 9" id="KW-0368">Histidine biosynthesis</keyword>
<keyword evidence="12" id="KW-1185">Reference proteome</keyword>
<dbReference type="GO" id="GO:0004640">
    <property type="term" value="F:phosphoribosylanthranilate isomerase activity"/>
    <property type="evidence" value="ECO:0007669"/>
    <property type="project" value="InterPro"/>
</dbReference>
<name>A0A087A574_9BIFI</name>
<dbReference type="EC" id="5.3.1.16" evidence="9"/>
<evidence type="ECO:0000313" key="11">
    <source>
        <dbReference type="EMBL" id="KFI53924.1"/>
    </source>
</evidence>
<evidence type="ECO:0000256" key="1">
    <source>
        <dbReference type="ARBA" id="ARBA00000901"/>
    </source>
</evidence>
<dbReference type="GO" id="GO:0000162">
    <property type="term" value="P:L-tryptophan biosynthetic process"/>
    <property type="evidence" value="ECO:0007669"/>
    <property type="project" value="InterPro"/>
</dbReference>
<dbReference type="PANTHER" id="PTHR43090:SF2">
    <property type="entry name" value="1-(5-PHOSPHORIBOSYL)-5-[(5-PHOSPHORIBOSYLAMINO)METHYLIDENEAMINO] IMIDAZOLE-4-CARBOXAMIDE ISOMERASE"/>
    <property type="match status" value="1"/>
</dbReference>
<dbReference type="InterPro" id="IPR023016">
    <property type="entry name" value="HisA/PriA"/>
</dbReference>
<protein>
    <recommendedName>
        <fullName evidence="9">1-(5-phosphoribosyl)-5-[(5-phosphoribosylamino)methylideneamino] imidazole-4-carboxamide isomerase</fullName>
        <ecNumber evidence="9">5.3.1.16</ecNumber>
    </recommendedName>
    <alternativeName>
        <fullName evidence="9">Phosphoribosylformimino-5-aminoimidazole carboxamide ribotide isomerase</fullName>
    </alternativeName>
</protein>
<organism evidence="11 12">
    <name type="scientific">Bifidobacterium biavatii DSM 23969</name>
    <dbReference type="NCBI Taxonomy" id="1437608"/>
    <lineage>
        <taxon>Bacteria</taxon>
        <taxon>Bacillati</taxon>
        <taxon>Actinomycetota</taxon>
        <taxon>Actinomycetes</taxon>
        <taxon>Bifidobacteriales</taxon>
        <taxon>Bifidobacteriaceae</taxon>
        <taxon>Bifidobacterium</taxon>
    </lineage>
</organism>
<evidence type="ECO:0000256" key="3">
    <source>
        <dbReference type="ARBA" id="ARBA00005133"/>
    </source>
</evidence>
<dbReference type="InterPro" id="IPR010188">
    <property type="entry name" value="HisA/PriA_Actinobacteria"/>
</dbReference>
<dbReference type="FunFam" id="3.20.20.70:FF:000009">
    <property type="entry name" value="1-(5-phosphoribosyl)-5-[(5-phosphoribosylamino)methylideneamino] imidazole-4-carboxamide isomerase"/>
    <property type="match status" value="1"/>
</dbReference>
<dbReference type="PANTHER" id="PTHR43090">
    <property type="entry name" value="1-(5-PHOSPHORIBOSYL)-5-[(5-PHOSPHORIBOSYLAMINO)METHYLIDENEAMINO] IMIDAZOLE-4-CARBOXAMIDE ISOMERASE"/>
    <property type="match status" value="1"/>
</dbReference>
<sequence>MSLTLLPAVDVRDGKAVRLRQGESGSETDYGSPLEAARTWVEAGAEWIHLVDLDAAFGTGDNRAQLREIVHELGDRVNIEMSGGVRDDASLDAALDAGAARVNIGTAALENPGWTASVIRKYGDRVAVGLDVRGHTLAARGWVKEGGDLFETMKFLDSVGCSRYVVTDVARDGMMSGPNIDLLREVAERTDAKVTASGGISKLDDLRAIKELADLGVDSAILGKSLYARAFTLQEALEVAK</sequence>
<dbReference type="Gene3D" id="3.20.20.70">
    <property type="entry name" value="Aldolase class I"/>
    <property type="match status" value="1"/>
</dbReference>
<dbReference type="SUPFAM" id="SSF51366">
    <property type="entry name" value="Ribulose-phoshate binding barrel"/>
    <property type="match status" value="1"/>
</dbReference>
<dbReference type="InterPro" id="IPR013785">
    <property type="entry name" value="Aldolase_TIM"/>
</dbReference>
<feature type="active site" description="Proton donor" evidence="9">
    <location>
        <position position="131"/>
    </location>
</feature>
<reference evidence="11 12" key="1">
    <citation type="submission" date="2014-03" db="EMBL/GenBank/DDBJ databases">
        <title>Genomics of Bifidobacteria.</title>
        <authorList>
            <person name="Ventura M."/>
            <person name="Milani C."/>
            <person name="Lugli G.A."/>
        </authorList>
    </citation>
    <scope>NUCLEOTIDE SEQUENCE [LARGE SCALE GENOMIC DNA]</scope>
    <source>
        <strain evidence="11 12">DSM 23969</strain>
    </source>
</reference>
<comment type="similarity">
    <text evidence="4 9 10">Belongs to the HisA/HisF family.</text>
</comment>
<dbReference type="STRING" id="1437608.GCA_000771645_01180"/>
<accession>A0A087A574</accession>
<evidence type="ECO:0000256" key="2">
    <source>
        <dbReference type="ARBA" id="ARBA00004496"/>
    </source>
</evidence>
<dbReference type="AlphaFoldDB" id="A0A087A574"/>
<keyword evidence="6 9" id="KW-0028">Amino-acid biosynthesis</keyword>
<dbReference type="NCBIfam" id="TIGR01919">
    <property type="entry name" value="hisA-trpF"/>
    <property type="match status" value="1"/>
</dbReference>
<feature type="active site" description="Proton acceptor" evidence="9">
    <location>
        <position position="10"/>
    </location>
</feature>
<dbReference type="eggNOG" id="COG0106">
    <property type="taxonomic scope" value="Bacteria"/>
</dbReference>
<evidence type="ECO:0000256" key="5">
    <source>
        <dbReference type="ARBA" id="ARBA00022490"/>
    </source>
</evidence>
<evidence type="ECO:0000313" key="12">
    <source>
        <dbReference type="Proteomes" id="UP000029108"/>
    </source>
</evidence>
<dbReference type="InterPro" id="IPR011060">
    <property type="entry name" value="RibuloseP-bd_barrel"/>
</dbReference>
<dbReference type="GO" id="GO:0003949">
    <property type="term" value="F:1-(5-phosphoribosyl)-5-[(5-phosphoribosylamino)methylideneamino]imidazole-4-carboxamide isomerase activity"/>
    <property type="evidence" value="ECO:0007669"/>
    <property type="project" value="UniProtKB-UniRule"/>
</dbReference>
<proteinExistence type="inferred from homology"/>
<dbReference type="EMBL" id="JGYN01000001">
    <property type="protein sequence ID" value="KFI53924.1"/>
    <property type="molecule type" value="Genomic_DNA"/>
</dbReference>
<keyword evidence="8 9" id="KW-0413">Isomerase</keyword>
<keyword evidence="5 9" id="KW-0963">Cytoplasm</keyword>
<comment type="subcellular location">
    <subcellularLocation>
        <location evidence="2 9">Cytoplasm</location>
    </subcellularLocation>
</comment>
<comment type="caution">
    <text evidence="11">The sequence shown here is derived from an EMBL/GenBank/DDBJ whole genome shotgun (WGS) entry which is preliminary data.</text>
</comment>